<organism evidence="1 2">
    <name type="scientific">Liparis tanakae</name>
    <name type="common">Tanaka's snailfish</name>
    <dbReference type="NCBI Taxonomy" id="230148"/>
    <lineage>
        <taxon>Eukaryota</taxon>
        <taxon>Metazoa</taxon>
        <taxon>Chordata</taxon>
        <taxon>Craniata</taxon>
        <taxon>Vertebrata</taxon>
        <taxon>Euteleostomi</taxon>
        <taxon>Actinopterygii</taxon>
        <taxon>Neopterygii</taxon>
        <taxon>Teleostei</taxon>
        <taxon>Neoteleostei</taxon>
        <taxon>Acanthomorphata</taxon>
        <taxon>Eupercaria</taxon>
        <taxon>Perciformes</taxon>
        <taxon>Cottioidei</taxon>
        <taxon>Cottales</taxon>
        <taxon>Liparidae</taxon>
        <taxon>Liparis</taxon>
    </lineage>
</organism>
<comment type="caution">
    <text evidence="1">The sequence shown here is derived from an EMBL/GenBank/DDBJ whole genome shotgun (WGS) entry which is preliminary data.</text>
</comment>
<dbReference type="AlphaFoldDB" id="A0A4Z2G164"/>
<gene>
    <name evidence="1" type="ORF">EYF80_042782</name>
</gene>
<accession>A0A4Z2G164</accession>
<dbReference type="Proteomes" id="UP000314294">
    <property type="component" value="Unassembled WGS sequence"/>
</dbReference>
<evidence type="ECO:0000313" key="2">
    <source>
        <dbReference type="Proteomes" id="UP000314294"/>
    </source>
</evidence>
<evidence type="ECO:0000313" key="1">
    <source>
        <dbReference type="EMBL" id="TNN47011.1"/>
    </source>
</evidence>
<protein>
    <submittedName>
        <fullName evidence="1">Uncharacterized protein</fullName>
    </submittedName>
</protein>
<dbReference type="EMBL" id="SRLO01000761">
    <property type="protein sequence ID" value="TNN47011.1"/>
    <property type="molecule type" value="Genomic_DNA"/>
</dbReference>
<keyword evidence="2" id="KW-1185">Reference proteome</keyword>
<proteinExistence type="predicted"/>
<name>A0A4Z2G164_9TELE</name>
<sequence length="136" mass="16083">MCVCVLGSTRQRPLRSDYSKLRHWFCYRHGGLLHDAHHGLPGGPAARVRLWKCVRHRRRGFLLWICFWSVYRRSRRREHRLPLADDHHRRRGYPLCSSLHLPQESTGTRRENCYFDGLQLFNEDTVLLHTGDALPG</sequence>
<reference evidence="1 2" key="1">
    <citation type="submission" date="2019-03" db="EMBL/GenBank/DDBJ databases">
        <title>First draft genome of Liparis tanakae, snailfish: a comprehensive survey of snailfish specific genes.</title>
        <authorList>
            <person name="Kim W."/>
            <person name="Song I."/>
            <person name="Jeong J.-H."/>
            <person name="Kim D."/>
            <person name="Kim S."/>
            <person name="Ryu S."/>
            <person name="Song J.Y."/>
            <person name="Lee S.K."/>
        </authorList>
    </citation>
    <scope>NUCLEOTIDE SEQUENCE [LARGE SCALE GENOMIC DNA]</scope>
    <source>
        <tissue evidence="1">Muscle</tissue>
    </source>
</reference>